<organism evidence="12 13">
    <name type="scientific">Aliidongia dinghuensis</name>
    <dbReference type="NCBI Taxonomy" id="1867774"/>
    <lineage>
        <taxon>Bacteria</taxon>
        <taxon>Pseudomonadati</taxon>
        <taxon>Pseudomonadota</taxon>
        <taxon>Alphaproteobacteria</taxon>
        <taxon>Rhodospirillales</taxon>
        <taxon>Dongiaceae</taxon>
        <taxon>Aliidongia</taxon>
    </lineage>
</organism>
<dbReference type="InterPro" id="IPR014353">
    <property type="entry name" value="Membr-bd_ADH_cyt_c"/>
</dbReference>
<evidence type="ECO:0000313" key="13">
    <source>
        <dbReference type="Proteomes" id="UP000646365"/>
    </source>
</evidence>
<feature type="chain" id="PRO_5035179716" evidence="10">
    <location>
        <begin position="23"/>
        <end position="298"/>
    </location>
</feature>
<reference evidence="12" key="2">
    <citation type="submission" date="2020-09" db="EMBL/GenBank/DDBJ databases">
        <authorList>
            <person name="Sun Q."/>
            <person name="Zhou Y."/>
        </authorList>
    </citation>
    <scope>NUCLEOTIDE SEQUENCE</scope>
    <source>
        <strain evidence="12">CGMCC 1.15725</strain>
    </source>
</reference>
<dbReference type="PIRSF" id="PIRSF000018">
    <property type="entry name" value="Mb_ADH_cyt_c"/>
    <property type="match status" value="1"/>
</dbReference>
<evidence type="ECO:0000259" key="11">
    <source>
        <dbReference type="PROSITE" id="PS51007"/>
    </source>
</evidence>
<dbReference type="GO" id="GO:0005886">
    <property type="term" value="C:plasma membrane"/>
    <property type="evidence" value="ECO:0007669"/>
    <property type="project" value="UniProtKB-SubCell"/>
</dbReference>
<evidence type="ECO:0000256" key="9">
    <source>
        <dbReference type="PROSITE-ProRule" id="PRU00433"/>
    </source>
</evidence>
<evidence type="ECO:0000256" key="10">
    <source>
        <dbReference type="SAM" id="SignalP"/>
    </source>
</evidence>
<keyword evidence="12" id="KW-0808">Transferase</keyword>
<dbReference type="GO" id="GO:0016614">
    <property type="term" value="F:oxidoreductase activity, acting on CH-OH group of donors"/>
    <property type="evidence" value="ECO:0007669"/>
    <property type="project" value="InterPro"/>
</dbReference>
<evidence type="ECO:0000256" key="6">
    <source>
        <dbReference type="ARBA" id="ARBA00022737"/>
    </source>
</evidence>
<keyword evidence="4 9" id="KW-0479">Metal-binding</keyword>
<dbReference type="Proteomes" id="UP000646365">
    <property type="component" value="Unassembled WGS sequence"/>
</dbReference>
<dbReference type="PANTHER" id="PTHR35008:SF8">
    <property type="entry name" value="ALCOHOL DEHYDROGENASE CYTOCHROME C SUBUNIT"/>
    <property type="match status" value="1"/>
</dbReference>
<keyword evidence="5 10" id="KW-0732">Signal</keyword>
<keyword evidence="13" id="KW-1185">Reference proteome</keyword>
<dbReference type="GO" id="GO:0009055">
    <property type="term" value="F:electron transfer activity"/>
    <property type="evidence" value="ECO:0007669"/>
    <property type="project" value="InterPro"/>
</dbReference>
<dbReference type="GO" id="GO:0020037">
    <property type="term" value="F:heme binding"/>
    <property type="evidence" value="ECO:0007669"/>
    <property type="project" value="InterPro"/>
</dbReference>
<evidence type="ECO:0000313" key="12">
    <source>
        <dbReference type="EMBL" id="GGF22850.1"/>
    </source>
</evidence>
<dbReference type="PROSITE" id="PS51007">
    <property type="entry name" value="CYTC"/>
    <property type="match status" value="2"/>
</dbReference>
<feature type="domain" description="Cytochrome c" evidence="11">
    <location>
        <begin position="28"/>
        <end position="133"/>
    </location>
</feature>
<protein>
    <submittedName>
        <fullName evidence="12">Diacylglycerol kinase</fullName>
    </submittedName>
</protein>
<dbReference type="SUPFAM" id="SSF46626">
    <property type="entry name" value="Cytochrome c"/>
    <property type="match status" value="2"/>
</dbReference>
<keyword evidence="2" id="KW-1003">Cell membrane</keyword>
<evidence type="ECO:0000256" key="2">
    <source>
        <dbReference type="ARBA" id="ARBA00022475"/>
    </source>
</evidence>
<gene>
    <name evidence="12" type="ORF">GCM10011611_31150</name>
</gene>
<keyword evidence="7 9" id="KW-0408">Iron</keyword>
<keyword evidence="6" id="KW-0677">Repeat</keyword>
<dbReference type="InterPro" id="IPR036909">
    <property type="entry name" value="Cyt_c-like_dom_sf"/>
</dbReference>
<proteinExistence type="predicted"/>
<feature type="domain" description="Cytochrome c" evidence="11">
    <location>
        <begin position="175"/>
        <end position="284"/>
    </location>
</feature>
<dbReference type="InterPro" id="IPR051459">
    <property type="entry name" value="Cytochrome_c-type_DH"/>
</dbReference>
<accession>A0A8J2YU86</accession>
<feature type="signal peptide" evidence="10">
    <location>
        <begin position="1"/>
        <end position="22"/>
    </location>
</feature>
<reference evidence="12" key="1">
    <citation type="journal article" date="2014" name="Int. J. Syst. Evol. Microbiol.">
        <title>Complete genome sequence of Corynebacterium casei LMG S-19264T (=DSM 44701T), isolated from a smear-ripened cheese.</title>
        <authorList>
            <consortium name="US DOE Joint Genome Institute (JGI-PGF)"/>
            <person name="Walter F."/>
            <person name="Albersmeier A."/>
            <person name="Kalinowski J."/>
            <person name="Ruckert C."/>
        </authorList>
    </citation>
    <scope>NUCLEOTIDE SEQUENCE</scope>
    <source>
        <strain evidence="12">CGMCC 1.15725</strain>
    </source>
</reference>
<evidence type="ECO:0000256" key="4">
    <source>
        <dbReference type="ARBA" id="ARBA00022723"/>
    </source>
</evidence>
<name>A0A8J2YU86_9PROT</name>
<dbReference type="PANTHER" id="PTHR35008">
    <property type="entry name" value="BLL4482 PROTEIN-RELATED"/>
    <property type="match status" value="1"/>
</dbReference>
<evidence type="ECO:0000256" key="8">
    <source>
        <dbReference type="ARBA" id="ARBA00023136"/>
    </source>
</evidence>
<dbReference type="GO" id="GO:0005506">
    <property type="term" value="F:iron ion binding"/>
    <property type="evidence" value="ECO:0007669"/>
    <property type="project" value="InterPro"/>
</dbReference>
<dbReference type="Pfam" id="PF00034">
    <property type="entry name" value="Cytochrom_C"/>
    <property type="match status" value="1"/>
</dbReference>
<sequence>MRHLVWALPLVMAAATGGRATAEEVTAESVARGAYLFVAADCGSCHTDSKNGGAPLGGGRAIKTAFGTFYTPNISPDRDHGIGTWTDSQFIRAFRKGVSPDGRDYYPAFPYTSFTGMTDRDLLDLKAYLFSQPPVPTADRPHDLRFPYSVRWALMPWKILYFREGPFLGDASRSMEWNRGAYLVKAVTHCGECHSPRNALGAIDKARRFAGVWNGPDGLNAPNITPHPDGLGKWSTSDIEALLKDGITPNGDFVGSGMREVVSNTAKLSDADRHAIAVFLRALPPKEPTPKPAATASR</sequence>
<dbReference type="InterPro" id="IPR009056">
    <property type="entry name" value="Cyt_c-like_dom"/>
</dbReference>
<evidence type="ECO:0000256" key="1">
    <source>
        <dbReference type="ARBA" id="ARBA00004236"/>
    </source>
</evidence>
<comment type="subcellular location">
    <subcellularLocation>
        <location evidence="1">Cell membrane</location>
    </subcellularLocation>
</comment>
<dbReference type="AlphaFoldDB" id="A0A8J2YU86"/>
<keyword evidence="12" id="KW-0418">Kinase</keyword>
<dbReference type="EMBL" id="BMJQ01000007">
    <property type="protein sequence ID" value="GGF22850.1"/>
    <property type="molecule type" value="Genomic_DNA"/>
</dbReference>
<evidence type="ECO:0000256" key="7">
    <source>
        <dbReference type="ARBA" id="ARBA00023004"/>
    </source>
</evidence>
<dbReference type="GO" id="GO:0016301">
    <property type="term" value="F:kinase activity"/>
    <property type="evidence" value="ECO:0007669"/>
    <property type="project" value="UniProtKB-KW"/>
</dbReference>
<evidence type="ECO:0000256" key="3">
    <source>
        <dbReference type="ARBA" id="ARBA00022617"/>
    </source>
</evidence>
<evidence type="ECO:0000256" key="5">
    <source>
        <dbReference type="ARBA" id="ARBA00022729"/>
    </source>
</evidence>
<keyword evidence="3 9" id="KW-0349">Heme</keyword>
<keyword evidence="8" id="KW-0472">Membrane</keyword>
<dbReference type="Gene3D" id="1.10.760.10">
    <property type="entry name" value="Cytochrome c-like domain"/>
    <property type="match status" value="1"/>
</dbReference>
<comment type="caution">
    <text evidence="12">The sequence shown here is derived from an EMBL/GenBank/DDBJ whole genome shotgun (WGS) entry which is preliminary data.</text>
</comment>